<dbReference type="InterPro" id="IPR010895">
    <property type="entry name" value="CHRD"/>
</dbReference>
<name>A0ABY5ZBT3_9ACTN</name>
<keyword evidence="4" id="KW-1185">Reference proteome</keyword>
<dbReference type="SMART" id="SM00754">
    <property type="entry name" value="CHRD"/>
    <property type="match status" value="1"/>
</dbReference>
<proteinExistence type="predicted"/>
<dbReference type="EMBL" id="CP073721">
    <property type="protein sequence ID" value="UWZ38163.1"/>
    <property type="molecule type" value="Genomic_DNA"/>
</dbReference>
<dbReference type="RefSeq" id="WP_260727537.1">
    <property type="nucleotide sequence ID" value="NZ_BAAABS010000033.1"/>
</dbReference>
<dbReference type="Proteomes" id="UP001058271">
    <property type="component" value="Chromosome"/>
</dbReference>
<evidence type="ECO:0000256" key="1">
    <source>
        <dbReference type="SAM" id="SignalP"/>
    </source>
</evidence>
<feature type="chain" id="PRO_5047076328" evidence="1">
    <location>
        <begin position="27"/>
        <end position="150"/>
    </location>
</feature>
<feature type="signal peptide" evidence="1">
    <location>
        <begin position="1"/>
        <end position="26"/>
    </location>
</feature>
<dbReference type="Pfam" id="PF07452">
    <property type="entry name" value="CHRD"/>
    <property type="match status" value="1"/>
</dbReference>
<feature type="domain" description="CHRD" evidence="2">
    <location>
        <begin position="31"/>
        <end position="149"/>
    </location>
</feature>
<evidence type="ECO:0000259" key="2">
    <source>
        <dbReference type="SMART" id="SM00754"/>
    </source>
</evidence>
<evidence type="ECO:0000313" key="3">
    <source>
        <dbReference type="EMBL" id="UWZ38163.1"/>
    </source>
</evidence>
<gene>
    <name evidence="3" type="ORF">Drose_07885</name>
</gene>
<accession>A0ABY5ZBT3</accession>
<evidence type="ECO:0000313" key="4">
    <source>
        <dbReference type="Proteomes" id="UP001058271"/>
    </source>
</evidence>
<keyword evidence="1" id="KW-0732">Signal</keyword>
<sequence>MRVALALTTVATVVSAGVLAGGPASAAPPTISLGAYLTGRQEVPKGSGDPDATGIGLFRLHPDGRLCYVLRVRDVTGDVTQAHIHAGRAGRDGGVVATLSPPAWHGSVAGCRNIGSKAARKIASNPARYYVNVHSTDFENGALRGQLHRA</sequence>
<protein>
    <submittedName>
        <fullName evidence="3">CHRD domain-containing protein</fullName>
    </submittedName>
</protein>
<reference evidence="3" key="1">
    <citation type="submission" date="2021-04" db="EMBL/GenBank/DDBJ databases">
        <title>Biosynthetic gene clusters of Dactylosporangioum roseum.</title>
        <authorList>
            <person name="Hartkoorn R.C."/>
            <person name="Beaudoing E."/>
            <person name="Hot D."/>
            <person name="Moureu S."/>
        </authorList>
    </citation>
    <scope>NUCLEOTIDE SEQUENCE</scope>
    <source>
        <strain evidence="3">NRRL B-16295</strain>
    </source>
</reference>
<organism evidence="3 4">
    <name type="scientific">Dactylosporangium roseum</name>
    <dbReference type="NCBI Taxonomy" id="47989"/>
    <lineage>
        <taxon>Bacteria</taxon>
        <taxon>Bacillati</taxon>
        <taxon>Actinomycetota</taxon>
        <taxon>Actinomycetes</taxon>
        <taxon>Micromonosporales</taxon>
        <taxon>Micromonosporaceae</taxon>
        <taxon>Dactylosporangium</taxon>
    </lineage>
</organism>